<keyword evidence="1" id="KW-0732">Signal</keyword>
<evidence type="ECO:0000256" key="1">
    <source>
        <dbReference type="SAM" id="SignalP"/>
    </source>
</evidence>
<keyword evidence="3" id="KW-1185">Reference proteome</keyword>
<reference evidence="2 3" key="1">
    <citation type="submission" date="2023-10" db="EMBL/GenBank/DDBJ databases">
        <title>Sphingomonas sp. HF-S4 16S ribosomal RNA gene Genome sequencing and assembly.</title>
        <authorList>
            <person name="Lee H."/>
        </authorList>
    </citation>
    <scope>NUCLEOTIDE SEQUENCE [LARGE SCALE GENOMIC DNA]</scope>
    <source>
        <strain evidence="2 3">HF-S4</strain>
    </source>
</reference>
<dbReference type="EMBL" id="JAWJEJ010000001">
    <property type="protein sequence ID" value="MDV3458295.1"/>
    <property type="molecule type" value="Genomic_DNA"/>
</dbReference>
<evidence type="ECO:0000313" key="2">
    <source>
        <dbReference type="EMBL" id="MDV3458295.1"/>
    </source>
</evidence>
<sequence length="114" mass="12021">MRSRQSLTLAGSLAACAFAASPSQASDPYPAFIVGKVVDITSTTAGLMVRMDDNRVPTLCGTPSVGWMLVPQSSSAMISVFLTEWAASKKNFTIYIDSAVGTSCIVNQINPIES</sequence>
<name>A0ABU3YA77_9SPHN</name>
<dbReference type="RefSeq" id="WP_317227366.1">
    <property type="nucleotide sequence ID" value="NZ_JAWJEJ010000001.1"/>
</dbReference>
<organism evidence="2 3">
    <name type="scientific">Sphingomonas agrestis</name>
    <dbReference type="NCBI Taxonomy" id="3080540"/>
    <lineage>
        <taxon>Bacteria</taxon>
        <taxon>Pseudomonadati</taxon>
        <taxon>Pseudomonadota</taxon>
        <taxon>Alphaproteobacteria</taxon>
        <taxon>Sphingomonadales</taxon>
        <taxon>Sphingomonadaceae</taxon>
        <taxon>Sphingomonas</taxon>
    </lineage>
</organism>
<gene>
    <name evidence="2" type="ORF">RZN05_14960</name>
</gene>
<dbReference type="Proteomes" id="UP001273531">
    <property type="component" value="Unassembled WGS sequence"/>
</dbReference>
<dbReference type="PROSITE" id="PS51257">
    <property type="entry name" value="PROKAR_LIPOPROTEIN"/>
    <property type="match status" value="1"/>
</dbReference>
<accession>A0ABU3YA77</accession>
<protein>
    <submittedName>
        <fullName evidence="2">Uncharacterized protein</fullName>
    </submittedName>
</protein>
<comment type="caution">
    <text evidence="2">The sequence shown here is derived from an EMBL/GenBank/DDBJ whole genome shotgun (WGS) entry which is preliminary data.</text>
</comment>
<evidence type="ECO:0000313" key="3">
    <source>
        <dbReference type="Proteomes" id="UP001273531"/>
    </source>
</evidence>
<feature type="signal peptide" evidence="1">
    <location>
        <begin position="1"/>
        <end position="25"/>
    </location>
</feature>
<feature type="chain" id="PRO_5045882875" evidence="1">
    <location>
        <begin position="26"/>
        <end position="114"/>
    </location>
</feature>
<proteinExistence type="predicted"/>